<dbReference type="OrthoDB" id="2963168at2759"/>
<dbReference type="EMBL" id="KN714711">
    <property type="protein sequence ID" value="KUI58335.1"/>
    <property type="molecule type" value="Genomic_DNA"/>
</dbReference>
<dbReference type="PANTHER" id="PTHR14187:SF5">
    <property type="entry name" value="HEAT SHOCK 70 KDA PROTEIN 12A"/>
    <property type="match status" value="1"/>
</dbReference>
<gene>
    <name evidence="1" type="ORF">VP1G_05585</name>
</gene>
<dbReference type="CDD" id="cd10170">
    <property type="entry name" value="ASKHA_NBD_HSP70"/>
    <property type="match status" value="1"/>
</dbReference>
<organism evidence="1 2">
    <name type="scientific">Cytospora mali</name>
    <name type="common">Apple Valsa canker fungus</name>
    <name type="synonym">Valsa mali</name>
    <dbReference type="NCBI Taxonomy" id="578113"/>
    <lineage>
        <taxon>Eukaryota</taxon>
        <taxon>Fungi</taxon>
        <taxon>Dikarya</taxon>
        <taxon>Ascomycota</taxon>
        <taxon>Pezizomycotina</taxon>
        <taxon>Sordariomycetes</taxon>
        <taxon>Sordariomycetidae</taxon>
        <taxon>Diaporthales</taxon>
        <taxon>Cytosporaceae</taxon>
        <taxon>Cytospora</taxon>
    </lineage>
</organism>
<dbReference type="PANTHER" id="PTHR14187">
    <property type="entry name" value="ALPHA KINASE/ELONGATION FACTOR 2 KINASE"/>
    <property type="match status" value="1"/>
</dbReference>
<reference evidence="2" key="1">
    <citation type="submission" date="2014-12" db="EMBL/GenBank/DDBJ databases">
        <title>Genome Sequence of Valsa Canker Pathogens Uncovers a Specific Adaption of Colonization on Woody Bark.</title>
        <authorList>
            <person name="Yin Z."/>
            <person name="Liu H."/>
            <person name="Gao X."/>
            <person name="Li Z."/>
            <person name="Song N."/>
            <person name="Ke X."/>
            <person name="Dai Q."/>
            <person name="Wu Y."/>
            <person name="Sun Y."/>
            <person name="Xu J.-R."/>
            <person name="Kang Z.K."/>
            <person name="Wang L."/>
            <person name="Huang L."/>
        </authorList>
    </citation>
    <scope>NUCLEOTIDE SEQUENCE [LARGE SCALE GENOMIC DNA]</scope>
    <source>
        <strain evidence="2">SXYL134</strain>
    </source>
</reference>
<accession>A0A194V301</accession>
<evidence type="ECO:0000313" key="2">
    <source>
        <dbReference type="Proteomes" id="UP000078576"/>
    </source>
</evidence>
<dbReference type="Gene3D" id="3.30.420.40">
    <property type="match status" value="1"/>
</dbReference>
<proteinExistence type="predicted"/>
<keyword evidence="2" id="KW-1185">Reference proteome</keyword>
<protein>
    <recommendedName>
        <fullName evidence="3">Heat shock 70 kDa protein 12B</fullName>
    </recommendedName>
</protein>
<dbReference type="AlphaFoldDB" id="A0A194V301"/>
<dbReference type="SUPFAM" id="SSF53067">
    <property type="entry name" value="Actin-like ATPase domain"/>
    <property type="match status" value="2"/>
</dbReference>
<evidence type="ECO:0008006" key="3">
    <source>
        <dbReference type="Google" id="ProtNLM"/>
    </source>
</evidence>
<dbReference type="PRINTS" id="PR00301">
    <property type="entry name" value="HEATSHOCK70"/>
</dbReference>
<evidence type="ECO:0000313" key="1">
    <source>
        <dbReference type="EMBL" id="KUI58335.1"/>
    </source>
</evidence>
<dbReference type="InterPro" id="IPR043129">
    <property type="entry name" value="ATPase_NBD"/>
</dbReference>
<dbReference type="STRING" id="694573.A0A194V301"/>
<sequence length="648" mass="72166">MWSTREYTNNTTLPAASWGWDDNFESGKVNDLLVIGIDFGTTYSGVAWATASDFNKGQVNIVTVWPEGHGEQGKAPTELCYEEGGNHPTWGYEIPADADPVRWFKLLLLKTEDLEEDVRNSEWLVRGRRMMKENGKTAVDFVADYLRALWQHVIDTITRARGESVVEALSFHVVITVPAIWKGYARQAMEDAAKKAGILDWRPAGKTSLSFAPEPEAAALATLTEQGGGVKQGDVYVICDAGGGTVDLISYKITRAQPISMEEAVMGAGGLCGGIFIDENFELICKNRLGTKWNRLSKAGIKDVMKGEWEYGIKSRFKPGDANKEYILKLPPEAFKSQGRGESSRLSSLDDTSREPIIKAGRIHFKESHIERAFTDVFSQIEELIDGQLNKAKLRGMTVTGIILVGGLGGSPFLYEHLKSSYKWGGITVLQSGGMKPRTAICRGAVFKGFLDGLNATEDKQYQLKINAPIAVMSTIARASYGIEFSEYWQKGVHRVSDKFYDEDEGIWYACSQMKWYLRKASPPLLLILIQRYDGGDNISKTNTVRHAFSQVFHHESQIHSVRLSLNQCEDLVAPPRVTPNVTKLCAINCKLSVKWSDIPTFRSKKTGQELRRLSFDLEMIPSGATVEFVIYVDGIKQGAQNVQIQFQ</sequence>
<dbReference type="Proteomes" id="UP000078576">
    <property type="component" value="Unassembled WGS sequence"/>
</dbReference>
<name>A0A194V301_CYTMA</name>